<feature type="domain" description="UspA" evidence="2">
    <location>
        <begin position="142"/>
        <end position="270"/>
    </location>
</feature>
<dbReference type="InterPro" id="IPR014729">
    <property type="entry name" value="Rossmann-like_a/b/a_fold"/>
</dbReference>
<proteinExistence type="inferred from homology"/>
<dbReference type="OrthoDB" id="281037at2157"/>
<feature type="domain" description="UspA" evidence="2">
    <location>
        <begin position="4"/>
        <end position="130"/>
    </location>
</feature>
<dbReference type="PANTHER" id="PTHR46268">
    <property type="entry name" value="STRESS RESPONSE PROTEIN NHAX"/>
    <property type="match status" value="1"/>
</dbReference>
<dbReference type="EMBL" id="CP026309">
    <property type="protein sequence ID" value="AUV81068.1"/>
    <property type="molecule type" value="Genomic_DNA"/>
</dbReference>
<organism evidence="3 4">
    <name type="scientific">Salinigranum rubrum</name>
    <dbReference type="NCBI Taxonomy" id="755307"/>
    <lineage>
        <taxon>Archaea</taxon>
        <taxon>Methanobacteriati</taxon>
        <taxon>Methanobacteriota</taxon>
        <taxon>Stenosarchaea group</taxon>
        <taxon>Halobacteria</taxon>
        <taxon>Halobacteriales</taxon>
        <taxon>Haloferacaceae</taxon>
        <taxon>Salinigranum</taxon>
    </lineage>
</organism>
<dbReference type="InterPro" id="IPR006015">
    <property type="entry name" value="Universal_stress_UspA"/>
</dbReference>
<dbReference type="Pfam" id="PF00582">
    <property type="entry name" value="Usp"/>
    <property type="match status" value="2"/>
</dbReference>
<gene>
    <name evidence="3" type="ORF">C2R22_04830</name>
</gene>
<dbReference type="InterPro" id="IPR006016">
    <property type="entry name" value="UspA"/>
</dbReference>
<evidence type="ECO:0000259" key="2">
    <source>
        <dbReference type="Pfam" id="PF00582"/>
    </source>
</evidence>
<name>A0A2I8VGM1_9EURY</name>
<dbReference type="PANTHER" id="PTHR46268:SF6">
    <property type="entry name" value="UNIVERSAL STRESS PROTEIN UP12"/>
    <property type="match status" value="1"/>
</dbReference>
<sequence>MYSVLLPVDRNTDRAFHQATYVTRLADSGAAVEATVLYVVPPNTFDRPEDVEFSTLKSTVTAADHLEEAGVSVERVVDNGGIPQKIIHTANDIDADEIVMGGRKRTGVTQVLLGSTVQDVVLSADRPVTVTGGTVTLGTGRREVLVPVDRDVDRALAQARYVANLPNAAEHVDATVCYVFPHQDYAGAPPHEFAEVDAAVEAAAYLDGEGVTIDRLVIGGEVVSKLLDTAEELDVDCIVMGGRKRSGVQKVLLGSTSQDTMLSATRPVTITG</sequence>
<dbReference type="CDD" id="cd00293">
    <property type="entry name" value="USP-like"/>
    <property type="match status" value="2"/>
</dbReference>
<dbReference type="KEGG" id="srub:C2R22_04830"/>
<evidence type="ECO:0000256" key="1">
    <source>
        <dbReference type="ARBA" id="ARBA00008791"/>
    </source>
</evidence>
<dbReference type="SUPFAM" id="SSF52402">
    <property type="entry name" value="Adenine nucleotide alpha hydrolases-like"/>
    <property type="match status" value="2"/>
</dbReference>
<comment type="similarity">
    <text evidence="1">Belongs to the universal stress protein A family.</text>
</comment>
<evidence type="ECO:0000313" key="4">
    <source>
        <dbReference type="Proteomes" id="UP000236584"/>
    </source>
</evidence>
<protein>
    <submittedName>
        <fullName evidence="3">Universal stress protein</fullName>
    </submittedName>
</protein>
<accession>A0A2I8VGM1</accession>
<keyword evidence="4" id="KW-1185">Reference proteome</keyword>
<dbReference type="PRINTS" id="PR01438">
    <property type="entry name" value="UNVRSLSTRESS"/>
</dbReference>
<dbReference type="Proteomes" id="UP000236584">
    <property type="component" value="Chromosome"/>
</dbReference>
<dbReference type="GeneID" id="35591390"/>
<dbReference type="AlphaFoldDB" id="A0A2I8VGM1"/>
<reference evidence="3 4" key="1">
    <citation type="submission" date="2018-01" db="EMBL/GenBank/DDBJ databases">
        <title>Complete genome sequence of Salinigranum rubrum GX10T, an extremely halophilic archaeon isolated from a marine solar saltern.</title>
        <authorList>
            <person name="Han S."/>
        </authorList>
    </citation>
    <scope>NUCLEOTIDE SEQUENCE [LARGE SCALE GENOMIC DNA]</scope>
    <source>
        <strain evidence="3 4">GX10</strain>
    </source>
</reference>
<dbReference type="Gene3D" id="3.40.50.620">
    <property type="entry name" value="HUPs"/>
    <property type="match status" value="2"/>
</dbReference>
<dbReference type="RefSeq" id="WP_103424756.1">
    <property type="nucleotide sequence ID" value="NZ_CP026309.1"/>
</dbReference>
<evidence type="ECO:0000313" key="3">
    <source>
        <dbReference type="EMBL" id="AUV81068.1"/>
    </source>
</evidence>